<dbReference type="Proteomes" id="UP000094472">
    <property type="component" value="Unassembled WGS sequence"/>
</dbReference>
<dbReference type="EMBL" id="LPWF01000025">
    <property type="protein sequence ID" value="ODR97729.1"/>
    <property type="molecule type" value="Genomic_DNA"/>
</dbReference>
<accession>A0A1E3VW27</accession>
<name>A0A1E3VW27_9HYPH</name>
<gene>
    <name evidence="2" type="ORF">AUC69_11610</name>
</gene>
<keyword evidence="3" id="KW-1185">Reference proteome</keyword>
<reference evidence="2 3" key="1">
    <citation type="journal article" date="2016" name="Environ. Microbiol.">
        <title>New Methyloceanibacter diversity from North Sea sediments includes methanotroph containing solely the soluble methane monooxygenase.</title>
        <authorList>
            <person name="Vekeman B."/>
            <person name="Kerckhof F.M."/>
            <person name="Cremers G."/>
            <person name="de Vos P."/>
            <person name="Vandamme P."/>
            <person name="Boon N."/>
            <person name="Op den Camp H.J."/>
            <person name="Heylen K."/>
        </authorList>
    </citation>
    <scope>NUCLEOTIDE SEQUENCE [LARGE SCALE GENOMIC DNA]</scope>
    <source>
        <strain evidence="2 3">R-67175</strain>
    </source>
</reference>
<feature type="region of interest" description="Disordered" evidence="1">
    <location>
        <begin position="1"/>
        <end position="61"/>
    </location>
</feature>
<proteinExistence type="predicted"/>
<evidence type="ECO:0000313" key="2">
    <source>
        <dbReference type="EMBL" id="ODR97729.1"/>
    </source>
</evidence>
<comment type="caution">
    <text evidence="2">The sequence shown here is derived from an EMBL/GenBank/DDBJ whole genome shotgun (WGS) entry which is preliminary data.</text>
</comment>
<evidence type="ECO:0000313" key="3">
    <source>
        <dbReference type="Proteomes" id="UP000094472"/>
    </source>
</evidence>
<dbReference type="AlphaFoldDB" id="A0A1E3VW27"/>
<evidence type="ECO:0000256" key="1">
    <source>
        <dbReference type="SAM" id="MobiDB-lite"/>
    </source>
</evidence>
<sequence length="61" mass="6137">MGALERPGDVGGDAVASERDGVGMNEMSVDNHRQRGGAGAEIDAGNPEIGLIGRTTASALE</sequence>
<organism evidence="2 3">
    <name type="scientific">Methyloceanibacter superfactus</name>
    <dbReference type="NCBI Taxonomy" id="1774969"/>
    <lineage>
        <taxon>Bacteria</taxon>
        <taxon>Pseudomonadati</taxon>
        <taxon>Pseudomonadota</taxon>
        <taxon>Alphaproteobacteria</taxon>
        <taxon>Hyphomicrobiales</taxon>
        <taxon>Hyphomicrobiaceae</taxon>
        <taxon>Methyloceanibacter</taxon>
    </lineage>
</organism>
<protein>
    <submittedName>
        <fullName evidence="2">Uncharacterized protein</fullName>
    </submittedName>
</protein>